<proteinExistence type="predicted"/>
<dbReference type="EMBL" id="JABAGV010000548">
    <property type="protein sequence ID" value="MBC2478553.1"/>
    <property type="molecule type" value="Genomic_DNA"/>
</dbReference>
<gene>
    <name evidence="1" type="ORF">HGI39_28605</name>
</gene>
<reference evidence="1" key="1">
    <citation type="submission" date="2020-04" db="EMBL/GenBank/DDBJ databases">
        <authorList>
            <person name="Brown S."/>
        </authorList>
    </citation>
    <scope>NUCLEOTIDE SEQUENCE</scope>
    <source>
        <strain evidence="1">DJ015</strain>
    </source>
</reference>
<dbReference type="AlphaFoldDB" id="A0AAW3WKN9"/>
<feature type="non-terminal residue" evidence="1">
    <location>
        <position position="1"/>
    </location>
</feature>
<organism evidence="1 2">
    <name type="scientific">Clostridium beijerinckii</name>
    <name type="common">Clostridium MP</name>
    <dbReference type="NCBI Taxonomy" id="1520"/>
    <lineage>
        <taxon>Bacteria</taxon>
        <taxon>Bacillati</taxon>
        <taxon>Bacillota</taxon>
        <taxon>Clostridia</taxon>
        <taxon>Eubacteriales</taxon>
        <taxon>Clostridiaceae</taxon>
        <taxon>Clostridium</taxon>
    </lineage>
</organism>
<dbReference type="Proteomes" id="UP001194098">
    <property type="component" value="Unassembled WGS sequence"/>
</dbReference>
<evidence type="ECO:0000313" key="2">
    <source>
        <dbReference type="Proteomes" id="UP001194098"/>
    </source>
</evidence>
<reference evidence="1" key="2">
    <citation type="journal article" date="2022" name="Nat. Biotechnol.">
        <title>Carbon-negative production of acetone and isopropanol by gas fermentation at industrial pilot scale.</title>
        <authorList>
            <person name="Liew F.E."/>
            <person name="Nogle R."/>
            <person name="Abdalla T."/>
            <person name="Rasor B.J."/>
            <person name="Canter C."/>
            <person name="Jensen R.O."/>
            <person name="Wang L."/>
            <person name="Strutz J."/>
            <person name="Chirania P."/>
            <person name="De Tissera S."/>
            <person name="Mueller A.P."/>
            <person name="Ruan Z."/>
            <person name="Gao A."/>
            <person name="Tran L."/>
            <person name="Engle N.L."/>
            <person name="Bromley J.C."/>
            <person name="Daniell J."/>
            <person name="Conrado R."/>
            <person name="Tschaplinski T.J."/>
            <person name="Giannone R.J."/>
            <person name="Hettich R.L."/>
            <person name="Karim A.S."/>
            <person name="Simpson S.D."/>
            <person name="Brown S.D."/>
            <person name="Leang C."/>
            <person name="Jewett M.C."/>
            <person name="Kopke M."/>
        </authorList>
    </citation>
    <scope>NUCLEOTIDE SEQUENCE</scope>
    <source>
        <strain evidence="1">DJ015</strain>
    </source>
</reference>
<protein>
    <submittedName>
        <fullName evidence="1">Low copy number virion structural protein</fullName>
    </submittedName>
</protein>
<name>A0AAW3WKN9_CLOBE</name>
<comment type="caution">
    <text evidence="1">The sequence shown here is derived from an EMBL/GenBank/DDBJ whole genome shotgun (WGS) entry which is preliminary data.</text>
</comment>
<accession>A0AAW3WKN9</accession>
<sequence>MWDDFMYNEACWIQNSDEYKVDTFGFIPATYDSNIKGFSDYGYFDKGGYERW</sequence>
<evidence type="ECO:0000313" key="1">
    <source>
        <dbReference type="EMBL" id="MBC2478553.1"/>
    </source>
</evidence>